<evidence type="ECO:0000313" key="3">
    <source>
        <dbReference type="Proteomes" id="UP000285530"/>
    </source>
</evidence>
<evidence type="ECO:0000313" key="2">
    <source>
        <dbReference type="EMBL" id="RJL06770.1"/>
    </source>
</evidence>
<dbReference type="InterPro" id="IPR042047">
    <property type="entry name" value="SleB_dom1"/>
</dbReference>
<dbReference type="AlphaFoldDB" id="A0A419A184"/>
<keyword evidence="3" id="KW-1185">Reference proteome</keyword>
<name>A0A419A184_9RHOB</name>
<dbReference type="EMBL" id="QZEV01000006">
    <property type="protein sequence ID" value="RJL06770.1"/>
    <property type="molecule type" value="Genomic_DNA"/>
</dbReference>
<dbReference type="OrthoDB" id="9785345at2"/>
<proteinExistence type="predicted"/>
<dbReference type="GO" id="GO:0016787">
    <property type="term" value="F:hydrolase activity"/>
    <property type="evidence" value="ECO:0007669"/>
    <property type="project" value="UniProtKB-KW"/>
</dbReference>
<dbReference type="Gene3D" id="1.10.10.2520">
    <property type="entry name" value="Cell wall hydrolase SleB, domain 1"/>
    <property type="match status" value="1"/>
</dbReference>
<organism evidence="2 3">
    <name type="scientific">Paracoccus aestuarii</name>
    <dbReference type="NCBI Taxonomy" id="453842"/>
    <lineage>
        <taxon>Bacteria</taxon>
        <taxon>Pseudomonadati</taxon>
        <taxon>Pseudomonadota</taxon>
        <taxon>Alphaproteobacteria</taxon>
        <taxon>Rhodobacterales</taxon>
        <taxon>Paracoccaceae</taxon>
        <taxon>Paracoccus</taxon>
    </lineage>
</organism>
<dbReference type="Pfam" id="PF07486">
    <property type="entry name" value="Hydrolase_2"/>
    <property type="match status" value="1"/>
</dbReference>
<feature type="domain" description="Cell wall hydrolase SleB" evidence="1">
    <location>
        <begin position="68"/>
        <end position="170"/>
    </location>
</feature>
<dbReference type="Proteomes" id="UP000285530">
    <property type="component" value="Unassembled WGS sequence"/>
</dbReference>
<reference evidence="2 3" key="1">
    <citation type="submission" date="2018-09" db="EMBL/GenBank/DDBJ databases">
        <title>Paracoccus onubensis nov. sp. a moderate halophilic bacterium isolated from Gruta de las Maravillas (Aracena, Spain).</title>
        <authorList>
            <person name="Jurado V."/>
            <person name="Gutierrez-Patricio S."/>
            <person name="Gonzalez-Pimentel J.L."/>
            <person name="Laiz L."/>
            <person name="Saiz-Jimenez C."/>
        </authorList>
    </citation>
    <scope>NUCLEOTIDE SEQUENCE [LARGE SCALE GENOMIC DNA]</scope>
    <source>
        <strain evidence="2 3">DSM 19484</strain>
    </source>
</reference>
<keyword evidence="2" id="KW-0378">Hydrolase</keyword>
<comment type="caution">
    <text evidence="2">The sequence shown here is derived from an EMBL/GenBank/DDBJ whole genome shotgun (WGS) entry which is preliminary data.</text>
</comment>
<dbReference type="InterPro" id="IPR011105">
    <property type="entry name" value="Cell_wall_hydrolase_SleB"/>
</dbReference>
<protein>
    <submittedName>
        <fullName evidence="2">Cell wall hydrolase</fullName>
    </submittedName>
</protein>
<sequence length="179" mass="19482">MFGAMQAANMPRPTPLLYTDAAPARVKIDHDEPVEQLHLASTGNAARSSFSRADLECMAEALYHEARGEGTRGQQAVAEVILNRVDSRVFPSSVCGVINQPSQFSYTIGGAKPIRNRAAYQRAVAIAQDALSGAPRQLTGGATYFHTPAVNPAWANRFQRTVQIGRHIFYRGNQRVASN</sequence>
<evidence type="ECO:0000259" key="1">
    <source>
        <dbReference type="Pfam" id="PF07486"/>
    </source>
</evidence>
<gene>
    <name evidence="2" type="ORF">D3P06_02880</name>
</gene>
<accession>A0A419A184</accession>